<comment type="caution">
    <text evidence="2">The sequence shown here is derived from an EMBL/GenBank/DDBJ whole genome shotgun (WGS) entry which is preliminary data.</text>
</comment>
<dbReference type="EMBL" id="BKCJ010044619">
    <property type="protein sequence ID" value="GEW08596.1"/>
    <property type="molecule type" value="Genomic_DNA"/>
</dbReference>
<feature type="region of interest" description="Disordered" evidence="1">
    <location>
        <begin position="20"/>
        <end position="70"/>
    </location>
</feature>
<feature type="region of interest" description="Disordered" evidence="1">
    <location>
        <begin position="334"/>
        <end position="356"/>
    </location>
</feature>
<feature type="compositionally biased region" description="Low complexity" evidence="1">
    <location>
        <begin position="336"/>
        <end position="355"/>
    </location>
</feature>
<evidence type="ECO:0000256" key="1">
    <source>
        <dbReference type="SAM" id="MobiDB-lite"/>
    </source>
</evidence>
<accession>A0A699GST5</accession>
<organism evidence="2">
    <name type="scientific">Tanacetum cinerariifolium</name>
    <name type="common">Dalmatian daisy</name>
    <name type="synonym">Chrysanthemum cinerariifolium</name>
    <dbReference type="NCBI Taxonomy" id="118510"/>
    <lineage>
        <taxon>Eukaryota</taxon>
        <taxon>Viridiplantae</taxon>
        <taxon>Streptophyta</taxon>
        <taxon>Embryophyta</taxon>
        <taxon>Tracheophyta</taxon>
        <taxon>Spermatophyta</taxon>
        <taxon>Magnoliopsida</taxon>
        <taxon>eudicotyledons</taxon>
        <taxon>Gunneridae</taxon>
        <taxon>Pentapetalae</taxon>
        <taxon>asterids</taxon>
        <taxon>campanulids</taxon>
        <taxon>Asterales</taxon>
        <taxon>Asteraceae</taxon>
        <taxon>Asteroideae</taxon>
        <taxon>Anthemideae</taxon>
        <taxon>Anthemidinae</taxon>
        <taxon>Tanacetum</taxon>
    </lineage>
</organism>
<sequence length="550" mass="60203">MYKSVRDFIRAEVAAGSAKLVRPSQGDKGYRPQHQRLLSVKEANRGSRGLGKIGSSSEGHPPKQLVDWEPTKERREELITPDLICPSTYQLLQNSSSDSGPNLSFDKPVSLELLFSLARVSLAEASKPNLSFRCSGGDYTSSCPLSLVSAKLAFCINKNCSCMKNWKSGFFFIDQWAILDAMVWRYPDATIDNPRPAAGSFNMADVRRLSAHVIKLRDMPEGVLVLSRLSRVWKSRFIIGIHDFLCLLKWTGAEVQEVPHLDRILSLIPLVPRFLLRPKLLRNERPLLLVPLQAMLLSVLGPPWLNLPVGRSSAAPAAKGSDIRDSQGKGIMVDDAAAPSGGASRPRPSSRPAPSFKNVSGDAIHTDFFPFYAGPYYATYSEGGVAWNCEFTCEELNQSHHEYVLSANSMLKGNEEKVASLTSLPLVAQTDYSFLNKISEHATKPLSVILQLELEKLVRPANVPIPRDTHVSLFIANESTVTPVSKSLDLSYNGISVALDDVTKLVKVGSRRVLSDPDDVVVALSAPEKGEGLDSSSAAIEKASINPSRV</sequence>
<gene>
    <name evidence="2" type="ORF">Tci_180572</name>
</gene>
<reference evidence="2" key="1">
    <citation type="journal article" date="2019" name="Sci. Rep.">
        <title>Draft genome of Tanacetum cinerariifolium, the natural source of mosquito coil.</title>
        <authorList>
            <person name="Yamashiro T."/>
            <person name="Shiraishi A."/>
            <person name="Satake H."/>
            <person name="Nakayama K."/>
        </authorList>
    </citation>
    <scope>NUCLEOTIDE SEQUENCE</scope>
</reference>
<proteinExistence type="predicted"/>
<dbReference type="AlphaFoldDB" id="A0A699GST5"/>
<name>A0A699GST5_TANCI</name>
<feature type="region of interest" description="Disordered" evidence="1">
    <location>
        <begin position="529"/>
        <end position="550"/>
    </location>
</feature>
<evidence type="ECO:0000313" key="2">
    <source>
        <dbReference type="EMBL" id="GEW08596.1"/>
    </source>
</evidence>
<protein>
    <submittedName>
        <fullName evidence="2">Uncharacterized protein</fullName>
    </submittedName>
</protein>